<evidence type="ECO:0000256" key="1">
    <source>
        <dbReference type="ARBA" id="ARBA00022908"/>
    </source>
</evidence>
<evidence type="ECO:0000256" key="5">
    <source>
        <dbReference type="SAM" id="MobiDB-lite"/>
    </source>
</evidence>
<feature type="domain" description="Tyr recombinase" evidence="6">
    <location>
        <begin position="123"/>
        <end position="312"/>
    </location>
</feature>
<dbReference type="SUPFAM" id="SSF56349">
    <property type="entry name" value="DNA breaking-rejoining enzymes"/>
    <property type="match status" value="1"/>
</dbReference>
<dbReference type="Proteomes" id="UP000242917">
    <property type="component" value="Chromosome I"/>
</dbReference>
<evidence type="ECO:0008006" key="10">
    <source>
        <dbReference type="Google" id="ProtNLM"/>
    </source>
</evidence>
<reference evidence="8 9" key="1">
    <citation type="submission" date="2017-01" db="EMBL/GenBank/DDBJ databases">
        <title>A Red Light-Sensitive Sensory Rhodopsin I From Haloarcula taiwanensis, A New Haloarchaeon Isolated From Taiwan.</title>
        <authorList>
            <person name="Yang C.-S."/>
            <person name="Han Y.-A."/>
            <person name="Chen P.-C."/>
            <person name="Ng W.V."/>
            <person name="Chen T.-W."/>
        </authorList>
    </citation>
    <scope>NUCLEOTIDE SEQUENCE [LARGE SCALE GENOMIC DNA]</scope>
    <source>
        <strain evidence="8 9">Taiwanensis</strain>
    </source>
</reference>
<dbReference type="KEGG" id="hta:BVU17_13410"/>
<dbReference type="GO" id="GO:0015074">
    <property type="term" value="P:DNA integration"/>
    <property type="evidence" value="ECO:0007669"/>
    <property type="project" value="UniProtKB-KW"/>
</dbReference>
<feature type="region of interest" description="Disordered" evidence="5">
    <location>
        <begin position="15"/>
        <end position="34"/>
    </location>
</feature>
<dbReference type="Pfam" id="PF00589">
    <property type="entry name" value="Phage_integrase"/>
    <property type="match status" value="1"/>
</dbReference>
<evidence type="ECO:0000259" key="7">
    <source>
        <dbReference type="PROSITE" id="PS51900"/>
    </source>
</evidence>
<name>A0A2H5A2I5_9EURY</name>
<keyword evidence="3" id="KW-0233">DNA recombination</keyword>
<keyword evidence="1" id="KW-0229">DNA integration</keyword>
<evidence type="ECO:0000259" key="6">
    <source>
        <dbReference type="PROSITE" id="PS51898"/>
    </source>
</evidence>
<dbReference type="CDD" id="cd00397">
    <property type="entry name" value="DNA_BRE_C"/>
    <property type="match status" value="1"/>
</dbReference>
<feature type="domain" description="Core-binding (CB)" evidence="7">
    <location>
        <begin position="22"/>
        <end position="103"/>
    </location>
</feature>
<dbReference type="GO" id="GO:0003677">
    <property type="term" value="F:DNA binding"/>
    <property type="evidence" value="ECO:0007669"/>
    <property type="project" value="UniProtKB-UniRule"/>
</dbReference>
<dbReference type="InterPro" id="IPR002104">
    <property type="entry name" value="Integrase_catalytic"/>
</dbReference>
<dbReference type="Gene3D" id="1.10.443.10">
    <property type="entry name" value="Intergrase catalytic core"/>
    <property type="match status" value="1"/>
</dbReference>
<dbReference type="PROSITE" id="PS51898">
    <property type="entry name" value="TYR_RECOMBINASE"/>
    <property type="match status" value="1"/>
</dbReference>
<evidence type="ECO:0000256" key="4">
    <source>
        <dbReference type="PROSITE-ProRule" id="PRU01248"/>
    </source>
</evidence>
<dbReference type="PANTHER" id="PTHR30349:SF41">
    <property type="entry name" value="INTEGRASE_RECOMBINASE PROTEIN MJ0367-RELATED"/>
    <property type="match status" value="1"/>
</dbReference>
<accession>A0A2H5A2I5</accession>
<evidence type="ECO:0000313" key="9">
    <source>
        <dbReference type="Proteomes" id="UP000242917"/>
    </source>
</evidence>
<feature type="region of interest" description="Disordered" evidence="5">
    <location>
        <begin position="355"/>
        <end position="383"/>
    </location>
</feature>
<protein>
    <recommendedName>
        <fullName evidence="10">Integrase</fullName>
    </recommendedName>
</protein>
<dbReference type="PROSITE" id="PS51900">
    <property type="entry name" value="CB"/>
    <property type="match status" value="1"/>
</dbReference>
<evidence type="ECO:0000256" key="2">
    <source>
        <dbReference type="ARBA" id="ARBA00023125"/>
    </source>
</evidence>
<gene>
    <name evidence="8" type="ORF">BVU17_13410</name>
</gene>
<dbReference type="AlphaFoldDB" id="A0A2H5A2I5"/>
<dbReference type="InterPro" id="IPR011010">
    <property type="entry name" value="DNA_brk_join_enz"/>
</dbReference>
<proteinExistence type="predicted"/>
<dbReference type="EMBL" id="CP019154">
    <property type="protein sequence ID" value="AUG48915.1"/>
    <property type="molecule type" value="Genomic_DNA"/>
</dbReference>
<dbReference type="PANTHER" id="PTHR30349">
    <property type="entry name" value="PHAGE INTEGRASE-RELATED"/>
    <property type="match status" value="1"/>
</dbReference>
<feature type="compositionally biased region" description="Basic and acidic residues" evidence="5">
    <location>
        <begin position="362"/>
        <end position="371"/>
    </location>
</feature>
<sequence>MSEDEFGVIAEIVNAYDENRPSTPPPKGKSHNEGTTLKAWCNRLRLVAERLEVDLTEATEDDINQLWDDILSGNHPDVKDSGLSPNTVTARQSTVRRFYEFHDELGVDPEQLSVIAPEKNNVDERDVYTGEEIDAMRECINHPRDRCLFDLLVYTGQRLRAVQTLRVKDIDLDDGTFYLNNDAGGLKGAGGKRPLLGAEASVREWLDYHPNPEPDAYIITQRPDYRADADGSSPLTQKSIRRLLDRIVDDAGIDKPSNPHNFRHSFVTIAKRNYGMDDSTIKGLIGHRLESRVMEEVYSHLKDDDHVRAAQEATGIREPDEESPLSPDFCPTCDEPLPDRAKACSRCGTMFTPDAKSAKQQMDQDLHESKGEANATDDELGQQAIEHLKDEIKQNPELMNALLDEL</sequence>
<dbReference type="InterPro" id="IPR044068">
    <property type="entry name" value="CB"/>
</dbReference>
<keyword evidence="2 4" id="KW-0238">DNA-binding</keyword>
<organism evidence="8 9">
    <name type="scientific">Haloarcula taiwanensis</name>
    <dbReference type="NCBI Taxonomy" id="1932004"/>
    <lineage>
        <taxon>Archaea</taxon>
        <taxon>Methanobacteriati</taxon>
        <taxon>Methanobacteriota</taxon>
        <taxon>Stenosarchaea group</taxon>
        <taxon>Halobacteria</taxon>
        <taxon>Halobacteriales</taxon>
        <taxon>Haloarculaceae</taxon>
        <taxon>Haloarcula</taxon>
    </lineage>
</organism>
<evidence type="ECO:0000313" key="8">
    <source>
        <dbReference type="EMBL" id="AUG48915.1"/>
    </source>
</evidence>
<keyword evidence="9" id="KW-1185">Reference proteome</keyword>
<dbReference type="GO" id="GO:0006310">
    <property type="term" value="P:DNA recombination"/>
    <property type="evidence" value="ECO:0007669"/>
    <property type="project" value="UniProtKB-KW"/>
</dbReference>
<evidence type="ECO:0000256" key="3">
    <source>
        <dbReference type="ARBA" id="ARBA00023172"/>
    </source>
</evidence>
<dbReference type="InterPro" id="IPR013762">
    <property type="entry name" value="Integrase-like_cat_sf"/>
</dbReference>
<dbReference type="InterPro" id="IPR050090">
    <property type="entry name" value="Tyrosine_recombinase_XerCD"/>
</dbReference>